<dbReference type="EMBL" id="QGKV02000297">
    <property type="protein sequence ID" value="KAF3609217.1"/>
    <property type="molecule type" value="Genomic_DNA"/>
</dbReference>
<feature type="compositionally biased region" description="Basic residues" evidence="1">
    <location>
        <begin position="34"/>
        <end position="44"/>
    </location>
</feature>
<proteinExistence type="predicted"/>
<dbReference type="Proteomes" id="UP000266723">
    <property type="component" value="Unassembled WGS sequence"/>
</dbReference>
<organism evidence="2 3">
    <name type="scientific">Brassica cretica</name>
    <name type="common">Mustard</name>
    <dbReference type="NCBI Taxonomy" id="69181"/>
    <lineage>
        <taxon>Eukaryota</taxon>
        <taxon>Viridiplantae</taxon>
        <taxon>Streptophyta</taxon>
        <taxon>Embryophyta</taxon>
        <taxon>Tracheophyta</taxon>
        <taxon>Spermatophyta</taxon>
        <taxon>Magnoliopsida</taxon>
        <taxon>eudicotyledons</taxon>
        <taxon>Gunneridae</taxon>
        <taxon>Pentapetalae</taxon>
        <taxon>rosids</taxon>
        <taxon>malvids</taxon>
        <taxon>Brassicales</taxon>
        <taxon>Brassicaceae</taxon>
        <taxon>Brassiceae</taxon>
        <taxon>Brassica</taxon>
    </lineage>
</organism>
<name>A0ABQ7F064_BRACR</name>
<reference evidence="2 3" key="1">
    <citation type="journal article" date="2020" name="BMC Genomics">
        <title>Intraspecific diversification of the crop wild relative Brassica cretica Lam. using demographic model selection.</title>
        <authorList>
            <person name="Kioukis A."/>
            <person name="Michalopoulou V.A."/>
            <person name="Briers L."/>
            <person name="Pirintsos S."/>
            <person name="Studholme D.J."/>
            <person name="Pavlidis P."/>
            <person name="Sarris P.F."/>
        </authorList>
    </citation>
    <scope>NUCLEOTIDE SEQUENCE [LARGE SCALE GENOMIC DNA]</scope>
    <source>
        <strain evidence="3">cv. PFS-1207/04</strain>
    </source>
</reference>
<feature type="compositionally biased region" description="Basic and acidic residues" evidence="1">
    <location>
        <begin position="46"/>
        <end position="66"/>
    </location>
</feature>
<feature type="region of interest" description="Disordered" evidence="1">
    <location>
        <begin position="26"/>
        <end position="67"/>
    </location>
</feature>
<keyword evidence="3" id="KW-1185">Reference proteome</keyword>
<comment type="caution">
    <text evidence="2">The sequence shown here is derived from an EMBL/GenBank/DDBJ whole genome shotgun (WGS) entry which is preliminary data.</text>
</comment>
<evidence type="ECO:0000313" key="2">
    <source>
        <dbReference type="EMBL" id="KAF3609217.1"/>
    </source>
</evidence>
<accession>A0ABQ7F064</accession>
<gene>
    <name evidence="2" type="ORF">DY000_02048498</name>
</gene>
<evidence type="ECO:0000256" key="1">
    <source>
        <dbReference type="SAM" id="MobiDB-lite"/>
    </source>
</evidence>
<evidence type="ECO:0000313" key="3">
    <source>
        <dbReference type="Proteomes" id="UP000266723"/>
    </source>
</evidence>
<sequence>MEVVDEMASETFAEPVPVVEINQIDQAVGPLESKKKKKKRKSSKSSKADHSAKKNYSKEKWRRSAEKWQNISAERREGLERSNIIHTMVPEAAKRALEGRVVSLPKQPRSDISGGPREMPRVSELVFSDKCKDVSRAGVAYAACMNLMVSDYCFLNVRLLF</sequence>
<protein>
    <submittedName>
        <fullName evidence="2">Uncharacterized protein</fullName>
    </submittedName>
</protein>